<accession>A0A3M7QQ14</accession>
<feature type="region of interest" description="Disordered" evidence="1">
    <location>
        <begin position="1"/>
        <end position="26"/>
    </location>
</feature>
<reference evidence="2 3" key="1">
    <citation type="journal article" date="2018" name="Sci. Rep.">
        <title>Genomic signatures of local adaptation to the degree of environmental predictability in rotifers.</title>
        <authorList>
            <person name="Franch-Gras L."/>
            <person name="Hahn C."/>
            <person name="Garcia-Roger E.M."/>
            <person name="Carmona M.J."/>
            <person name="Serra M."/>
            <person name="Gomez A."/>
        </authorList>
    </citation>
    <scope>NUCLEOTIDE SEQUENCE [LARGE SCALE GENOMIC DNA]</scope>
    <source>
        <strain evidence="2">HYR1</strain>
    </source>
</reference>
<evidence type="ECO:0000256" key="1">
    <source>
        <dbReference type="SAM" id="MobiDB-lite"/>
    </source>
</evidence>
<evidence type="ECO:0000313" key="2">
    <source>
        <dbReference type="EMBL" id="RNA13075.1"/>
    </source>
</evidence>
<name>A0A3M7QQ14_BRAPC</name>
<proteinExistence type="predicted"/>
<sequence>MRRSSIQQVNQHTTPKREEESAKNETRRELLDNLGELDPKYKFHMSEIIDGSLFKISNEIEMTKKMAIKKSRARRNREDQETAKERAENDDTLDDFHL</sequence>
<protein>
    <submittedName>
        <fullName evidence="2">Uncharacterized protein</fullName>
    </submittedName>
</protein>
<gene>
    <name evidence="2" type="ORF">BpHYR1_017486</name>
</gene>
<organism evidence="2 3">
    <name type="scientific">Brachionus plicatilis</name>
    <name type="common">Marine rotifer</name>
    <name type="synonym">Brachionus muelleri</name>
    <dbReference type="NCBI Taxonomy" id="10195"/>
    <lineage>
        <taxon>Eukaryota</taxon>
        <taxon>Metazoa</taxon>
        <taxon>Spiralia</taxon>
        <taxon>Gnathifera</taxon>
        <taxon>Rotifera</taxon>
        <taxon>Eurotatoria</taxon>
        <taxon>Monogononta</taxon>
        <taxon>Pseudotrocha</taxon>
        <taxon>Ploima</taxon>
        <taxon>Brachionidae</taxon>
        <taxon>Brachionus</taxon>
    </lineage>
</organism>
<keyword evidence="3" id="KW-1185">Reference proteome</keyword>
<dbReference type="AlphaFoldDB" id="A0A3M7QQ14"/>
<feature type="compositionally biased region" description="Polar residues" evidence="1">
    <location>
        <begin position="1"/>
        <end position="13"/>
    </location>
</feature>
<feature type="compositionally biased region" description="Basic and acidic residues" evidence="1">
    <location>
        <begin position="76"/>
        <end position="98"/>
    </location>
</feature>
<feature type="region of interest" description="Disordered" evidence="1">
    <location>
        <begin position="67"/>
        <end position="98"/>
    </location>
</feature>
<evidence type="ECO:0000313" key="3">
    <source>
        <dbReference type="Proteomes" id="UP000276133"/>
    </source>
</evidence>
<feature type="compositionally biased region" description="Basic and acidic residues" evidence="1">
    <location>
        <begin position="15"/>
        <end position="26"/>
    </location>
</feature>
<dbReference type="EMBL" id="REGN01005512">
    <property type="protein sequence ID" value="RNA13075.1"/>
    <property type="molecule type" value="Genomic_DNA"/>
</dbReference>
<dbReference type="Proteomes" id="UP000276133">
    <property type="component" value="Unassembled WGS sequence"/>
</dbReference>
<comment type="caution">
    <text evidence="2">The sequence shown here is derived from an EMBL/GenBank/DDBJ whole genome shotgun (WGS) entry which is preliminary data.</text>
</comment>